<accession>A0A398CIS5</accession>
<evidence type="ECO:0000313" key="1">
    <source>
        <dbReference type="EMBL" id="RIE02285.1"/>
    </source>
</evidence>
<sequence length="81" mass="9169">MNDFLERLLKYGNYKVSLSIGKWKGGLSFSSAGRAYNFDPAVIWLSRRANHRNKAEFRAISPLTDGASDNRLYSQIVRSGE</sequence>
<name>A0A398CIS5_9BACL</name>
<proteinExistence type="predicted"/>
<keyword evidence="2" id="KW-1185">Reference proteome</keyword>
<protein>
    <submittedName>
        <fullName evidence="1">Uncharacterized protein</fullName>
    </submittedName>
</protein>
<dbReference type="RefSeq" id="WP_119150327.1">
    <property type="nucleotide sequence ID" value="NZ_QXJM01000039.1"/>
</dbReference>
<organism evidence="1 2">
    <name type="scientific">Cohnella faecalis</name>
    <dbReference type="NCBI Taxonomy" id="2315694"/>
    <lineage>
        <taxon>Bacteria</taxon>
        <taxon>Bacillati</taxon>
        <taxon>Bacillota</taxon>
        <taxon>Bacilli</taxon>
        <taxon>Bacillales</taxon>
        <taxon>Paenibacillaceae</taxon>
        <taxon>Cohnella</taxon>
    </lineage>
</organism>
<gene>
    <name evidence="1" type="ORF">D3H35_16300</name>
</gene>
<dbReference type="EMBL" id="QXJM01000039">
    <property type="protein sequence ID" value="RIE02285.1"/>
    <property type="molecule type" value="Genomic_DNA"/>
</dbReference>
<dbReference type="Proteomes" id="UP000266340">
    <property type="component" value="Unassembled WGS sequence"/>
</dbReference>
<comment type="caution">
    <text evidence="1">The sequence shown here is derived from an EMBL/GenBank/DDBJ whole genome shotgun (WGS) entry which is preliminary data.</text>
</comment>
<dbReference type="AlphaFoldDB" id="A0A398CIS5"/>
<evidence type="ECO:0000313" key="2">
    <source>
        <dbReference type="Proteomes" id="UP000266340"/>
    </source>
</evidence>
<reference evidence="1 2" key="1">
    <citation type="submission" date="2018-09" db="EMBL/GenBank/DDBJ databases">
        <title>Cohnella cavernae sp. nov., isolated from a karst cave.</title>
        <authorList>
            <person name="Zhu H."/>
        </authorList>
    </citation>
    <scope>NUCLEOTIDE SEQUENCE [LARGE SCALE GENOMIC DNA]</scope>
    <source>
        <strain evidence="1 2">K2E09-144</strain>
    </source>
</reference>